<dbReference type="PANTHER" id="PTHR37841:SF1">
    <property type="entry name" value="DUF3298 DOMAIN-CONTAINING PROTEIN"/>
    <property type="match status" value="1"/>
</dbReference>
<comment type="caution">
    <text evidence="1">The sequence shown here is derived from an EMBL/GenBank/DDBJ whole genome shotgun (WGS) entry which is preliminary data.</text>
</comment>
<organism evidence="1 2">
    <name type="scientific">Chryseobacterium zhengzhouense</name>
    <dbReference type="NCBI Taxonomy" id="1636086"/>
    <lineage>
        <taxon>Bacteria</taxon>
        <taxon>Pseudomonadati</taxon>
        <taxon>Bacteroidota</taxon>
        <taxon>Flavobacteriia</taxon>
        <taxon>Flavobacteriales</taxon>
        <taxon>Weeksellaceae</taxon>
        <taxon>Chryseobacterium group</taxon>
        <taxon>Chryseobacterium</taxon>
    </lineage>
</organism>
<gene>
    <name evidence="1" type="ORF">ACFQO9_17995</name>
</gene>
<dbReference type="Proteomes" id="UP001596550">
    <property type="component" value="Unassembled WGS sequence"/>
</dbReference>
<dbReference type="InterPro" id="IPR032774">
    <property type="entry name" value="WG_beta_rep"/>
</dbReference>
<name>A0ABW2M4Y9_9FLAO</name>
<dbReference type="Pfam" id="PF14903">
    <property type="entry name" value="WG_beta_rep"/>
    <property type="match status" value="2"/>
</dbReference>
<reference evidence="2" key="1">
    <citation type="journal article" date="2019" name="Int. J. Syst. Evol. Microbiol.">
        <title>The Global Catalogue of Microorganisms (GCM) 10K type strain sequencing project: providing services to taxonomists for standard genome sequencing and annotation.</title>
        <authorList>
            <consortium name="The Broad Institute Genomics Platform"/>
            <consortium name="The Broad Institute Genome Sequencing Center for Infectious Disease"/>
            <person name="Wu L."/>
            <person name="Ma J."/>
        </authorList>
    </citation>
    <scope>NUCLEOTIDE SEQUENCE [LARGE SCALE GENOMIC DNA]</scope>
    <source>
        <strain evidence="2">CCUG 54781</strain>
    </source>
</reference>
<accession>A0ABW2M4Y9</accession>
<protein>
    <submittedName>
        <fullName evidence="1">WG repeat-containing protein</fullName>
    </submittedName>
</protein>
<dbReference type="EMBL" id="JBHTCR010000011">
    <property type="protein sequence ID" value="MFC7348613.1"/>
    <property type="molecule type" value="Genomic_DNA"/>
</dbReference>
<evidence type="ECO:0000313" key="2">
    <source>
        <dbReference type="Proteomes" id="UP001596550"/>
    </source>
</evidence>
<dbReference type="PANTHER" id="PTHR37841">
    <property type="entry name" value="GLR2918 PROTEIN"/>
    <property type="match status" value="1"/>
</dbReference>
<keyword evidence="2" id="KW-1185">Reference proteome</keyword>
<proteinExistence type="predicted"/>
<evidence type="ECO:0000313" key="1">
    <source>
        <dbReference type="EMBL" id="MFC7348613.1"/>
    </source>
</evidence>
<sequence length="491" mass="56698">MKKLVFILLSSVCIAQNTDQYTQILLSKKVGKEVHSYTKGYGIITDSDTGNSSIIDSLGTISFNYPYKSEILRLSKNRFILKVKEGESIGKTALIDGNGNQLISFDRFKYKTWENKNRLIISKDGKDGVYDYNGKQIISNQDKIEFANESRFFVKKDKLWFLYDFDGQQVSDREFKENLRFYKGKVFLNTGIKTGEVIDIDGKTVSQFSNNYIEDINGFPFLITKNIAKNKYGIVDENEQVLAEDIYDQAFVGRNYIYLIKDNKVSVFSKSERKLYSTDYHYVNHLFNGIFKTLKDSKNPKIAVIKAGGEVILPKEYDVVEAFKIKGEDYVFVSKDNEERLLDKNFESILNEGFQIEKIFFNNVIVKKDEMYYKFSPKEKLYTPIKNIVSIKPFQFYPAIIGKNKENLYGMLDEEGREIVPFVYDDIVSFTAGDEVIVQKGDKFGVTNLKNEPLKEVIYDKYSADSKKITLTKDKESEVLDFTSSEEKVIF</sequence>
<dbReference type="RefSeq" id="WP_378182646.1">
    <property type="nucleotide sequence ID" value="NZ_JBHTCR010000011.1"/>
</dbReference>